<dbReference type="EMBL" id="BLAL01000169">
    <property type="protein sequence ID" value="GES87579.1"/>
    <property type="molecule type" value="Genomic_DNA"/>
</dbReference>
<dbReference type="GO" id="GO:0006325">
    <property type="term" value="P:chromatin organization"/>
    <property type="evidence" value="ECO:0007669"/>
    <property type="project" value="UniProtKB-ARBA"/>
</dbReference>
<evidence type="ECO:0000313" key="5">
    <source>
        <dbReference type="EMBL" id="GES87579.1"/>
    </source>
</evidence>
<evidence type="ECO:0000256" key="2">
    <source>
        <dbReference type="PROSITE-ProRule" id="PRU00035"/>
    </source>
</evidence>
<dbReference type="OrthoDB" id="21449at2759"/>
<dbReference type="PRINTS" id="PR00503">
    <property type="entry name" value="BROMODOMAIN"/>
</dbReference>
<dbReference type="AlphaFoldDB" id="A0A8H3LID2"/>
<dbReference type="InterPro" id="IPR001487">
    <property type="entry name" value="Bromodomain"/>
</dbReference>
<comment type="caution">
    <text evidence="5">The sequence shown here is derived from an EMBL/GenBank/DDBJ whole genome shotgun (WGS) entry which is preliminary data.</text>
</comment>
<dbReference type="InterPro" id="IPR036427">
    <property type="entry name" value="Bromodomain-like_sf"/>
</dbReference>
<evidence type="ECO:0000313" key="4">
    <source>
        <dbReference type="EMBL" id="GES87578.1"/>
    </source>
</evidence>
<proteinExistence type="predicted"/>
<keyword evidence="1 2" id="KW-0103">Bromodomain</keyword>
<dbReference type="Pfam" id="PF00439">
    <property type="entry name" value="Bromodomain"/>
    <property type="match status" value="1"/>
</dbReference>
<sequence>MNAATENSIITETYIGYEALVSYLNESKNNWTYKGFLNLNQDVISASLPSLTNSSLTSIKWQSFDITWYKRFLECSQRLLEPNTFVELKKKMNTERLCYPNRLQAYWEGVIKECEKENLATTITTITSLPKQTQNTNVKDFSKKNINFCYDILDELTSTSYAYSFFKYIEKNNKVVKYPMDLFTINSKLENEEYTRLKEFEEDIRLIFCNCYTYNDIESEIYCSGKILESDFNKKWNEKLIFHDRQTRELKRAIDDNIDTDNSFKKQIQILEQNEDKLVYRQVVNDGLLVASAYENLVAGNIMPFIKNLKTFLLSRSQMSLFSADEPVLQASLIMKCKSECNQLFLIIISFLIYSLQITEPSNENIGLN</sequence>
<dbReference type="PROSITE" id="PS50014">
    <property type="entry name" value="BROMODOMAIN_2"/>
    <property type="match status" value="1"/>
</dbReference>
<dbReference type="PANTHER" id="PTHR45926">
    <property type="entry name" value="OSJNBA0053K19.4 PROTEIN"/>
    <property type="match status" value="1"/>
</dbReference>
<evidence type="ECO:0000256" key="1">
    <source>
        <dbReference type="ARBA" id="ARBA00023117"/>
    </source>
</evidence>
<name>A0A8H3LID2_9GLOM</name>
<feature type="domain" description="Bromo" evidence="3">
    <location>
        <begin position="174"/>
        <end position="222"/>
    </location>
</feature>
<reference evidence="5" key="1">
    <citation type="submission" date="2019-10" db="EMBL/GenBank/DDBJ databases">
        <title>Conservation and host-specific expression of non-tandemly repeated heterogenous ribosome RNA gene in arbuscular mycorrhizal fungi.</title>
        <authorList>
            <person name="Maeda T."/>
            <person name="Kobayashi Y."/>
            <person name="Nakagawa T."/>
            <person name="Ezawa T."/>
            <person name="Yamaguchi K."/>
            <person name="Bino T."/>
            <person name="Nishimoto Y."/>
            <person name="Shigenobu S."/>
            <person name="Kawaguchi M."/>
        </authorList>
    </citation>
    <scope>NUCLEOTIDE SEQUENCE</scope>
    <source>
        <strain evidence="5">HR1</strain>
    </source>
</reference>
<organism evidence="5 6">
    <name type="scientific">Rhizophagus clarus</name>
    <dbReference type="NCBI Taxonomy" id="94130"/>
    <lineage>
        <taxon>Eukaryota</taxon>
        <taxon>Fungi</taxon>
        <taxon>Fungi incertae sedis</taxon>
        <taxon>Mucoromycota</taxon>
        <taxon>Glomeromycotina</taxon>
        <taxon>Glomeromycetes</taxon>
        <taxon>Glomerales</taxon>
        <taxon>Glomeraceae</taxon>
        <taxon>Rhizophagus</taxon>
    </lineage>
</organism>
<dbReference type="EMBL" id="BLAL01000169">
    <property type="protein sequence ID" value="GES87578.1"/>
    <property type="molecule type" value="Genomic_DNA"/>
</dbReference>
<dbReference type="SUPFAM" id="SSF47370">
    <property type="entry name" value="Bromodomain"/>
    <property type="match status" value="1"/>
</dbReference>
<dbReference type="Proteomes" id="UP000615446">
    <property type="component" value="Unassembled WGS sequence"/>
</dbReference>
<gene>
    <name evidence="4" type="ORF">RCL2_001457000</name>
    <name evidence="5" type="ORF">RCL2_001457100</name>
</gene>
<protein>
    <submittedName>
        <fullName evidence="5">Bromodomain-containing protein</fullName>
    </submittedName>
</protein>
<dbReference type="SMART" id="SM00297">
    <property type="entry name" value="BROMO"/>
    <property type="match status" value="1"/>
</dbReference>
<dbReference type="Gene3D" id="1.20.920.10">
    <property type="entry name" value="Bromodomain-like"/>
    <property type="match status" value="1"/>
</dbReference>
<accession>A0A8H3LID2</accession>
<evidence type="ECO:0000259" key="3">
    <source>
        <dbReference type="PROSITE" id="PS50014"/>
    </source>
</evidence>
<evidence type="ECO:0000313" key="6">
    <source>
        <dbReference type="Proteomes" id="UP000615446"/>
    </source>
</evidence>